<keyword evidence="1" id="KW-0812">Transmembrane</keyword>
<keyword evidence="1" id="KW-0472">Membrane</keyword>
<feature type="transmembrane region" description="Helical" evidence="1">
    <location>
        <begin position="80"/>
        <end position="98"/>
    </location>
</feature>
<dbReference type="InterPro" id="IPR001296">
    <property type="entry name" value="Glyco_trans_1"/>
</dbReference>
<dbReference type="GO" id="GO:0016757">
    <property type="term" value="F:glycosyltransferase activity"/>
    <property type="evidence" value="ECO:0007669"/>
    <property type="project" value="InterPro"/>
</dbReference>
<dbReference type="PANTHER" id="PTHR45947:SF3">
    <property type="entry name" value="SULFOQUINOVOSYL TRANSFERASE SQD2"/>
    <property type="match status" value="1"/>
</dbReference>
<protein>
    <submittedName>
        <fullName evidence="3">Glycosyltransferase</fullName>
    </submittedName>
</protein>
<reference evidence="3 4" key="1">
    <citation type="submission" date="2018-08" db="EMBL/GenBank/DDBJ databases">
        <title>A genome reference for cultivated species of the human gut microbiota.</title>
        <authorList>
            <person name="Zou Y."/>
            <person name="Xue W."/>
            <person name="Luo G."/>
        </authorList>
    </citation>
    <scope>NUCLEOTIDE SEQUENCE [LARGE SCALE GENOMIC DNA]</scope>
    <source>
        <strain evidence="3 4">TF08-11</strain>
    </source>
</reference>
<evidence type="ECO:0000256" key="1">
    <source>
        <dbReference type="SAM" id="Phobius"/>
    </source>
</evidence>
<dbReference type="RefSeq" id="WP_117446161.1">
    <property type="nucleotide sequence ID" value="NZ_JBFBOW010000002.1"/>
</dbReference>
<name>A0A3E3E5V2_9FIRM</name>
<proteinExistence type="predicted"/>
<gene>
    <name evidence="3" type="ORF">DXC78_05875</name>
</gene>
<dbReference type="EMBL" id="QUSK01000011">
    <property type="protein sequence ID" value="RGD76558.1"/>
    <property type="molecule type" value="Genomic_DNA"/>
</dbReference>
<dbReference type="AlphaFoldDB" id="A0A3E3E5V2"/>
<dbReference type="PANTHER" id="PTHR45947">
    <property type="entry name" value="SULFOQUINOVOSYL TRANSFERASE SQD2"/>
    <property type="match status" value="1"/>
</dbReference>
<dbReference type="Proteomes" id="UP000260721">
    <property type="component" value="Unassembled WGS sequence"/>
</dbReference>
<dbReference type="Pfam" id="PF00534">
    <property type="entry name" value="Glycos_transf_1"/>
    <property type="match status" value="1"/>
</dbReference>
<organism evidence="3 4">
    <name type="scientific">Faecalicoccus pleomorphus</name>
    <dbReference type="NCBI Taxonomy" id="1323"/>
    <lineage>
        <taxon>Bacteria</taxon>
        <taxon>Bacillati</taxon>
        <taxon>Bacillota</taxon>
        <taxon>Erysipelotrichia</taxon>
        <taxon>Erysipelotrichales</taxon>
        <taxon>Erysipelotrichaceae</taxon>
        <taxon>Faecalicoccus</taxon>
    </lineage>
</organism>
<dbReference type="Gene3D" id="3.40.50.2000">
    <property type="entry name" value="Glycogen Phosphorylase B"/>
    <property type="match status" value="2"/>
</dbReference>
<comment type="caution">
    <text evidence="3">The sequence shown here is derived from an EMBL/GenBank/DDBJ whole genome shotgun (WGS) entry which is preliminary data.</text>
</comment>
<dbReference type="SUPFAM" id="SSF53756">
    <property type="entry name" value="UDP-Glycosyltransferase/glycogen phosphorylase"/>
    <property type="match status" value="1"/>
</dbReference>
<keyword evidence="1" id="KW-1133">Transmembrane helix</keyword>
<accession>A0A3E3E5V2</accession>
<feature type="domain" description="Glycosyl transferase family 1" evidence="2">
    <location>
        <begin position="204"/>
        <end position="358"/>
    </location>
</feature>
<evidence type="ECO:0000313" key="3">
    <source>
        <dbReference type="EMBL" id="RGD76558.1"/>
    </source>
</evidence>
<dbReference type="InterPro" id="IPR050194">
    <property type="entry name" value="Glycosyltransferase_grp1"/>
</dbReference>
<keyword evidence="3" id="KW-0808">Transferase</keyword>
<evidence type="ECO:0000259" key="2">
    <source>
        <dbReference type="Pfam" id="PF00534"/>
    </source>
</evidence>
<evidence type="ECO:0000313" key="4">
    <source>
        <dbReference type="Proteomes" id="UP000260721"/>
    </source>
</evidence>
<sequence>MRKKINIIFDYFPSDTSGGLLTTYKRLISLLKDDYDFEIYSIFNCEKTAMGESDHVRINNILKRKHFPSIMNLRSNLKHFQILSVIKQFLFFLMYFFYIPICRSKIKSILQNDTINIVVSPATAMFCPKSLKFILEVHSNFDYFFGPKSSLLGRMQANLMREPTLVLFRTKSDALKAKEIFNSYYIYNFFSTSSYPTVDLDCIKKRDKKIIFMGRLAPEKNLLKMLQIAKKLKNQVPSFKLDIYGTGVMEPVLKEFIKNNDLASNVELKGFCNNLHIYRNYSLLWITSDYEGFGLVIIEAKANGVPAISTNWGEGVFEVIDNEKNGLILETNEDFVTQTIKLWDNSGLLLQMSQNALKSFSKFNQVEARKKWLEILTKFEKNDYKFTF</sequence>